<organism evidence="2 3">
    <name type="scientific">Pararhodospirillum photometricum DSM 122</name>
    <dbReference type="NCBI Taxonomy" id="1150469"/>
    <lineage>
        <taxon>Bacteria</taxon>
        <taxon>Pseudomonadati</taxon>
        <taxon>Pseudomonadota</taxon>
        <taxon>Alphaproteobacteria</taxon>
        <taxon>Rhodospirillales</taxon>
        <taxon>Rhodospirillaceae</taxon>
        <taxon>Pararhodospirillum</taxon>
    </lineage>
</organism>
<evidence type="ECO:0000256" key="1">
    <source>
        <dbReference type="SAM" id="Phobius"/>
    </source>
</evidence>
<feature type="transmembrane region" description="Helical" evidence="1">
    <location>
        <begin position="73"/>
        <end position="94"/>
    </location>
</feature>
<dbReference type="AlphaFoldDB" id="H6SSK2"/>
<dbReference type="Pfam" id="PF08173">
    <property type="entry name" value="YbgT_YccB"/>
    <property type="match status" value="1"/>
</dbReference>
<dbReference type="Proteomes" id="UP000033220">
    <property type="component" value="Chromosome DSM 122"/>
</dbReference>
<dbReference type="STRING" id="1150469.RSPPHO_01255"/>
<protein>
    <submittedName>
        <fullName evidence="2">Uncharacterized protein</fullName>
    </submittedName>
</protein>
<dbReference type="PATRIC" id="fig|1150469.3.peg.1415"/>
<gene>
    <name evidence="2" type="ORF">RSPPHO_01255</name>
</gene>
<evidence type="ECO:0000313" key="2">
    <source>
        <dbReference type="EMBL" id="CCG07881.1"/>
    </source>
</evidence>
<dbReference type="InterPro" id="IPR012994">
    <property type="entry name" value="YbgT_YccB"/>
</dbReference>
<dbReference type="InterPro" id="IPR011724">
    <property type="entry name" value="Cyd_oper_YbgT"/>
</dbReference>
<reference evidence="2 3" key="1">
    <citation type="submission" date="2012-02" db="EMBL/GenBank/DDBJ databases">
        <title>Shotgun genome sequence of Phaeospirillum photometricum DSM 122.</title>
        <authorList>
            <person name="Duquesne K."/>
            <person name="Sturgis J."/>
        </authorList>
    </citation>
    <scope>NUCLEOTIDE SEQUENCE [LARGE SCALE GENOMIC DNA]</scope>
    <source>
        <strain evidence="3">DSM122</strain>
    </source>
</reference>
<keyword evidence="1" id="KW-0472">Membrane</keyword>
<name>H6SSK2_PARPM</name>
<keyword evidence="3" id="KW-1185">Reference proteome</keyword>
<keyword evidence="1" id="KW-0812">Transmembrane</keyword>
<dbReference type="HOGENOM" id="CLU_2234498_0_0_5"/>
<keyword evidence="1" id="KW-1133">Transmembrane helix</keyword>
<proteinExistence type="predicted"/>
<dbReference type="eggNOG" id="ENOG5033HY2">
    <property type="taxonomic scope" value="Bacteria"/>
</dbReference>
<sequence>MGFDLQSFDLECHVLGGGDFPALGVDLYGVVLLPYVGESHGRGNQSAQCFRVLVGALEDSPDERQERKKSMWYFTWILGLAAALSLGIINVMWLEAEEALGPDDD</sequence>
<dbReference type="NCBIfam" id="TIGR02106">
    <property type="entry name" value="cyd_oper_ybgT"/>
    <property type="match status" value="1"/>
</dbReference>
<evidence type="ECO:0000313" key="3">
    <source>
        <dbReference type="Proteomes" id="UP000033220"/>
    </source>
</evidence>
<accession>H6SSK2</accession>
<dbReference type="EMBL" id="HE663493">
    <property type="protein sequence ID" value="CCG07881.1"/>
    <property type="molecule type" value="Genomic_DNA"/>
</dbReference>
<dbReference type="KEGG" id="rpm:RSPPHO_01255"/>